<evidence type="ECO:0000313" key="9">
    <source>
        <dbReference type="EMBL" id="CAL8090191.1"/>
    </source>
</evidence>
<reference evidence="9 10" key="1">
    <citation type="submission" date="2024-08" db="EMBL/GenBank/DDBJ databases">
        <authorList>
            <person name="Cucini C."/>
            <person name="Frati F."/>
        </authorList>
    </citation>
    <scope>NUCLEOTIDE SEQUENCE [LARGE SCALE GENOMIC DNA]</scope>
</reference>
<keyword evidence="2" id="KW-0813">Transport</keyword>
<dbReference type="InterPro" id="IPR056747">
    <property type="entry name" value="VPS13-like_M"/>
</dbReference>
<dbReference type="Pfam" id="PF25037">
    <property type="entry name" value="VPS13_C"/>
    <property type="match status" value="1"/>
</dbReference>
<feature type="domain" description="Vacuolar protein sorting-associated protein 13 VPS13 adaptor binding" evidence="7">
    <location>
        <begin position="2013"/>
        <end position="2550"/>
    </location>
</feature>
<proteinExistence type="inferred from homology"/>
<feature type="compositionally biased region" description="Polar residues" evidence="4">
    <location>
        <begin position="1017"/>
        <end position="1035"/>
    </location>
</feature>
<dbReference type="Proteomes" id="UP001642540">
    <property type="component" value="Unassembled WGS sequence"/>
</dbReference>
<comment type="caution">
    <text evidence="9">The sequence shown here is derived from an EMBL/GenBank/DDBJ whole genome shotgun (WGS) entry which is preliminary data.</text>
</comment>
<dbReference type="Pfam" id="PF25036">
    <property type="entry name" value="VPS13_VAB"/>
    <property type="match status" value="1"/>
</dbReference>
<dbReference type="PANTHER" id="PTHR16166:SF93">
    <property type="entry name" value="INTERMEMBRANE LIPID TRANSFER PROTEIN VPS13"/>
    <property type="match status" value="1"/>
</dbReference>
<evidence type="ECO:0000256" key="2">
    <source>
        <dbReference type="ARBA" id="ARBA00022448"/>
    </source>
</evidence>
<feature type="region of interest" description="Disordered" evidence="4">
    <location>
        <begin position="1572"/>
        <end position="1600"/>
    </location>
</feature>
<feature type="compositionally biased region" description="Polar residues" evidence="4">
    <location>
        <begin position="1367"/>
        <end position="1378"/>
    </location>
</feature>
<protein>
    <recommendedName>
        <fullName evidence="11">Vacuolar protein sorting-associated protein 13A</fullName>
    </recommendedName>
</protein>
<feature type="region of interest" description="Disordered" evidence="4">
    <location>
        <begin position="1015"/>
        <end position="1056"/>
    </location>
</feature>
<evidence type="ECO:0000256" key="3">
    <source>
        <dbReference type="ARBA" id="ARBA00023055"/>
    </source>
</evidence>
<evidence type="ECO:0000259" key="8">
    <source>
        <dbReference type="Pfam" id="PF25037"/>
    </source>
</evidence>
<dbReference type="InterPro" id="IPR026847">
    <property type="entry name" value="VPS13"/>
</dbReference>
<evidence type="ECO:0000313" key="10">
    <source>
        <dbReference type="Proteomes" id="UP001642540"/>
    </source>
</evidence>
<evidence type="ECO:0000259" key="7">
    <source>
        <dbReference type="Pfam" id="PF25036"/>
    </source>
</evidence>
<evidence type="ECO:0008006" key="11">
    <source>
        <dbReference type="Google" id="ProtNLM"/>
    </source>
</evidence>
<dbReference type="Pfam" id="PF25033">
    <property type="entry name" value="VPS13_M"/>
    <property type="match status" value="1"/>
</dbReference>
<dbReference type="EMBL" id="CAXLJM020000024">
    <property type="protein sequence ID" value="CAL8090191.1"/>
    <property type="molecule type" value="Genomic_DNA"/>
</dbReference>
<dbReference type="InterPro" id="IPR026854">
    <property type="entry name" value="VPS13_N"/>
</dbReference>
<organism evidence="9 10">
    <name type="scientific">Orchesella dallaii</name>
    <dbReference type="NCBI Taxonomy" id="48710"/>
    <lineage>
        <taxon>Eukaryota</taxon>
        <taxon>Metazoa</taxon>
        <taxon>Ecdysozoa</taxon>
        <taxon>Arthropoda</taxon>
        <taxon>Hexapoda</taxon>
        <taxon>Collembola</taxon>
        <taxon>Entomobryomorpha</taxon>
        <taxon>Entomobryoidea</taxon>
        <taxon>Orchesellidae</taxon>
        <taxon>Orchesellinae</taxon>
        <taxon>Orchesella</taxon>
    </lineage>
</organism>
<accession>A0ABP1Q7I5</accession>
<evidence type="ECO:0000256" key="4">
    <source>
        <dbReference type="SAM" id="MobiDB-lite"/>
    </source>
</evidence>
<evidence type="ECO:0000259" key="5">
    <source>
        <dbReference type="Pfam" id="PF12624"/>
    </source>
</evidence>
<sequence>MVFESIVVDLLNRLLGDYFENLDTSQLKLGIWGGDVVLRDLLLRNSALDDMNVPFKIVVGKLGSLKMKIPWKNLYSAPVELTLTDLLLLVAPSYSVKYDAAAEEKAAQFAKKKEIERIDDIRKKEQAKKLGDNKEQVDDTFTEKLITQIIKNVQIKIESIHFRYEDDVTKPNSPFGFGITLKCLELVTTDDEWNPAVITDTAQTFNKLATLEGLSVYWNSKTELIQSNRSSSEMLSLLRDYVLSNTVEVTHVLGPINSKAQLTLTPSPDRGDKPFSKPKFEIDVVMEELALGMTNLQFQDIIELAESIDFMFRAQLYRKYRPAIKEHAGHYKAWWKYAYQCIIEEDVRRKRNNWDWNHMKWHRNLCKTYANVYYQKLTQPKLKADVLNTLNHCEMELDIFNITLVRKQVEMRIEKEGSKAEVKPQAGGGGWFTGWGGWFQGSSAQAPMDMTVNEILGKVEVALTLEEKSKLYAAIDYTENALPLDYPQDYLEYCLSFTLVKLSTTVREFGGRGRERKGRTILYLEIDDVETQVMTRPVKNGMQVNVSMARLNAIGLQSRHDIPAPVIVESKINDESNLFNVQFESNPLNCNADQRIVVRGNPIEVVYDGKTVAEMVNCFTLPADAKLTRLQAAAVSTINDWKEQSNAGLQYLLDTRGEMEVDIHLIAPYFLIPQGGLLVPDISVLVLDLGEINVKSKPREKNWTKEKITSFKKGFETEEQYLTAMMKLAYDTFYIELRDFQIFISMPDEDYGAAVSKTQPTGRMLLPKTLIKANKFIVTLEQSLIPDDPRFPRLQAHANLPLLDFNITEDRLVELLKLLVTLPFPHAEEQATPSLSVISESTAVAESYAISKITYSDSALEKNEKKVVEIIELLLRFTIDAVKIRLTRRESKNDLEVPFADFEMSHLQLRLKSKSYSTNIDIGVGGLTLCALQNRIPNHDGPLYLLKTPMSEGSETYLLKMHMYSILPNCPPHLAGTVKQSIKADISSLDVILHHDAISSVFGLLEKINKTFEDSVAKNQPQNPDTISLQSTSSTESRRKARSNTQVSRLEARRRAVAKKHKDPNDVLLKIDAKMESLTIQMSYEKKNLIKAILSSMDFSMQQKTGKMSVSLELHNLSVKNLDRYSLYKDIITVNEDRVVYIKITMFDDGSKGKNLYNLDKHDMSVRIETGSPKIIYLNPFLDEILNFLYTFGTTKEAVLEASAAAAAAAKESVEQSVAGASRILLDINVKAPLVIIPRNEKSPHAMLADLGNLTLKNHFEKRQVGETQTFIIVDRMEINLMNIKISRVFFNKAVQQLKSEVLMLEPVNCKFWIDRNLSTDWYNGMPDMVVKGTIRAATMRMSNEDYDLMLGCILENIVASPPKDGYTSSESTKGSQSGKRKSKAKSVEVDKKDSEGSMRTLVAAPSAVSSKSDIYINMQTFIMVPQLKFVMYEKGIVQLETTDGVISRDETTAFASIAVQNVSVNFESFSNGNSICPIIIENVSLLDIRPGNRVIKSLIHKKLDEKSTGSDPIVNFNYKFAEDSGATMELETSSLTLVLALDYLMQILAFFQTTGPSPDVPKQDLSLRMEPSGALPTDPIPAREITAGKPGATEREGSPSSETFNAFYNFSSTEIILVETMERVDAKALLLNCEVVFKQTDSDGKSNIMGTISNLQLNSCIYDPEVRESSSAEVISPTSITVVWNSSQTTGSLIDVNISNIFVRLTAGTIELLAKIFGSMGGSNDDENAQPEMVNYSDVWDVKEVSKTDLWFLKPDAWYEVAQDALALEDNQNKGYGYAMDLEPNERLVLESGAIVFTFETGTGNITMPMMLVETDIDLQIFDWSRNMKIAGRMKLEAAYYNAMFGMWEFLIEPVETRHHGRVAHQPWEVLFEYTYGPTNSSPNSTPSNLPNPYTTSVLLQSNDVLELTITKTALNTISIISEDFSAAVKELVSKREVSTAPYSIVNNTGMDVKLYLQEKGKPGPFLLVKNGMEYEEVILKHGTFINLGLVDETDLTKHHTSVLREQEGKADRLLTVEIPQEEFKNSIPVNRSAKRYFPLKAKVEHGYYGMICDIGVRDCSKIVTLRGVVQIVNDLEVPVDVYYMTEGGKIAKLAGTALPFNVFNLPIPCTYTESCNLFFAPEGYSVTTQPFKWDDVFREIQIVKLLSCTFRKSGHDEFHIKVIGLAKQALHECSNRKNLASQCCFIYLKPPIKLDNLLPVPVGYFLGQRQHRIKMAERGCSIHITNLLAGKDDDYSICLKIPIYQSQSWKCDIRISKYTEEVSSWVFVSEENSNNAITLGLHRELSNDELVLHLFCPFWMINRTGLNLIYKGDGRDSTQVSHIGDGDKPSMFSFSGKGFFSKKFANVKVQNKHIKTPSMTTDWSEKFALDAAGSCGSVTCKSPMQNFQIGVEIQLSGWALTRYVTFTPRFFISNQCPYSIYVVEVERPDNEIDVPSGKCIPFWPKSQVPNLKAVVKILKRRNETAAFRYDVVEHTLLQLSNEYGGLHVDICLTESKTSILFDQFVPGQAPVFLINKNKDMGIEFMEKDSQQPFFLGPGKCQCFTWKNPLGSRMLEWWPEGKKDSKKHRQQNNLLMDGCGTFEIEKGDGDKTEHFWISFLDGAQRYLMFVEDPVIVQMLQTREIEVPNGDYTVTLHGLGLSLVDNENLKEVMYMRIASSDIVWEQCKDGKRKRFKALQVDDSKAIEAAYQNYLNHKAISKTVKSLIQLDSGLEVDFYVMRIMKPHSASIRRVFQTGIWISYKTLPHSTQLHAKLNRVQIDNQLPDGVFRVVLAPVKPPKTISSSDATPKPFVEISIMQRTSSHSYVVQYKYFKVLIQEFLVRLDIGFVNALVELFGGNSGLDEWKDKYSKEYEDVCTSLEEFLSRQVVQQGQKHFYDYLHFSPLKIHVSFSMVGSTNISNHLLKLIIASLGVTLTDIQDVIFKLACFELHHMFLSSNQLQDEVYSHYWSQGVRQLYVVVFGLDVIGNPYGLAMGVAKGVEAFFYEPFQGAIQGPGEFAEGVALGVKSLLGGTIGGTAGAFSKITGTLGKGIAALTFDDDYQKKRRENLQNRGTDAAEGFARSGKGLVMGFYEGLTGIVTKPVEGCKEEGAAGFFKGAFKGTVGLVTRPAAGVVDFASGSFDAVKKATSSTEDVRRLRPPRYIPAETILQPYICHEAEGVQLLNVSHDHTPEFEVKLELRASMFNISDANK</sequence>
<evidence type="ECO:0000256" key="1">
    <source>
        <dbReference type="ARBA" id="ARBA00006545"/>
    </source>
</evidence>
<feature type="domain" description="Intermembrane lipid transfer protein VPS13-like C-terminal" evidence="8">
    <location>
        <begin position="3137"/>
        <end position="3167"/>
    </location>
</feature>
<keyword evidence="10" id="KW-1185">Reference proteome</keyword>
<feature type="domain" description="Chorein N-terminal" evidence="5">
    <location>
        <begin position="2"/>
        <end position="843"/>
    </location>
</feature>
<comment type="similarity">
    <text evidence="1">Belongs to the VPS13 family.</text>
</comment>
<feature type="region of interest" description="Disordered" evidence="4">
    <location>
        <begin position="1363"/>
        <end position="1393"/>
    </location>
</feature>
<dbReference type="Pfam" id="PF12624">
    <property type="entry name" value="VPS13_N"/>
    <property type="match status" value="1"/>
</dbReference>
<feature type="domain" description="VPS13-like middle region" evidence="6">
    <location>
        <begin position="1086"/>
        <end position="1926"/>
    </location>
</feature>
<dbReference type="PANTHER" id="PTHR16166">
    <property type="entry name" value="VACUOLAR PROTEIN SORTING-ASSOCIATED PROTEIN VPS13"/>
    <property type="match status" value="1"/>
</dbReference>
<evidence type="ECO:0000259" key="6">
    <source>
        <dbReference type="Pfam" id="PF25033"/>
    </source>
</evidence>
<name>A0ABP1Q7I5_9HEXA</name>
<dbReference type="InterPro" id="IPR056748">
    <property type="entry name" value="VPS13-like_C"/>
</dbReference>
<dbReference type="InterPro" id="IPR009543">
    <property type="entry name" value="VPS13_VAB"/>
</dbReference>
<keyword evidence="3" id="KW-0445">Lipid transport</keyword>
<gene>
    <name evidence="9" type="ORF">ODALV1_LOCUS7576</name>
</gene>